<dbReference type="SUPFAM" id="SSF55957">
    <property type="entry name" value="Phosphoglucomutase, C-terminal domain"/>
    <property type="match status" value="1"/>
</dbReference>
<dbReference type="AlphaFoldDB" id="A0A2M6XU82"/>
<evidence type="ECO:0000256" key="4">
    <source>
        <dbReference type="ARBA" id="ARBA00022723"/>
    </source>
</evidence>
<dbReference type="GO" id="GO:0005975">
    <property type="term" value="P:carbohydrate metabolic process"/>
    <property type="evidence" value="ECO:0007669"/>
    <property type="project" value="InterPro"/>
</dbReference>
<dbReference type="InterPro" id="IPR005841">
    <property type="entry name" value="Alpha-D-phosphohexomutase_SF"/>
</dbReference>
<dbReference type="Gene3D" id="3.30.310.50">
    <property type="entry name" value="Alpha-D-phosphohexomutase, C-terminal domain"/>
    <property type="match status" value="1"/>
</dbReference>
<comment type="caution">
    <text evidence="10">The sequence shown here is derived from an EMBL/GenBank/DDBJ whole genome shotgun (WGS) entry which is preliminary data.</text>
</comment>
<evidence type="ECO:0000313" key="11">
    <source>
        <dbReference type="Proteomes" id="UP000229784"/>
    </source>
</evidence>
<keyword evidence="4" id="KW-0479">Metal-binding</keyword>
<evidence type="ECO:0000256" key="3">
    <source>
        <dbReference type="ARBA" id="ARBA00022553"/>
    </source>
</evidence>
<feature type="domain" description="Alpha-D-phosphohexomutase alpha/beta/alpha" evidence="7">
    <location>
        <begin position="2"/>
        <end position="115"/>
    </location>
</feature>
<evidence type="ECO:0000256" key="6">
    <source>
        <dbReference type="ARBA" id="ARBA00023235"/>
    </source>
</evidence>
<dbReference type="Gene3D" id="3.40.120.10">
    <property type="entry name" value="Alpha-D-Glucose-1,6-Bisphosphate, subunit A, domain 3"/>
    <property type="match status" value="3"/>
</dbReference>
<evidence type="ECO:0000256" key="5">
    <source>
        <dbReference type="ARBA" id="ARBA00022842"/>
    </source>
</evidence>
<keyword evidence="6" id="KW-0413">Isomerase</keyword>
<evidence type="ECO:0000256" key="1">
    <source>
        <dbReference type="ARBA" id="ARBA00001946"/>
    </source>
</evidence>
<dbReference type="InterPro" id="IPR005845">
    <property type="entry name" value="A-D-PHexomutase_a/b/a-II"/>
</dbReference>
<dbReference type="SUPFAM" id="SSF53738">
    <property type="entry name" value="Phosphoglucomutase, first 3 domains"/>
    <property type="match status" value="3"/>
</dbReference>
<dbReference type="Proteomes" id="UP000229784">
    <property type="component" value="Unassembled WGS sequence"/>
</dbReference>
<dbReference type="Pfam" id="PF02880">
    <property type="entry name" value="PGM_PMM_III"/>
    <property type="match status" value="1"/>
</dbReference>
<sequence length="476" mass="53015">MELFRAYDIRGQYPKDINDDIIYKIGRILVKTFNAKKIAVGQDVSLATPKIYQTLIKGIIDQGCDVIDLGIAGTDVVYFSTGHYGYDVGIEITASHSAGYLSGIKIIGPNASPFGMGFGMEKLKDDFLNYQETACDKKGGLVKKDVWDDFINNAISFVGGAGNIKSLKVVIDASNAVGALEIDHLQKHLPQIEFVKINWTLDGHYPGHQPNPFLRENRLQLEAKVKQEKADFGIAFDGDADRIYFVDERGDLIFGNYINGFIAEKMCQQHPGGIVIHDIRAMRFIKDRVLASAGMPKLELVGHAFFKNRMKKENALFGGEGTGHIYYNFGDYMVENSIIAFLQVLQIVSESGKSLRELAKEPRLKFPVIGEYNFALPGFTASDDLTPAALTAMEKILAVIREKYSDAEISDFDTLSVKYPDWNFNIRPSANDPLIRFSAEANDVRLLLQKQKEIYDLLIGAGCTFVNDTGVVQYQD</sequence>
<evidence type="ECO:0008006" key="12">
    <source>
        <dbReference type="Google" id="ProtNLM"/>
    </source>
</evidence>
<evidence type="ECO:0000259" key="9">
    <source>
        <dbReference type="Pfam" id="PF02880"/>
    </source>
</evidence>
<dbReference type="InterPro" id="IPR005846">
    <property type="entry name" value="A-D-PHexomutase_a/b/a-III"/>
</dbReference>
<reference evidence="11" key="1">
    <citation type="submission" date="2017-09" db="EMBL/GenBank/DDBJ databases">
        <title>Depth-based differentiation of microbial function through sediment-hosted aquifers and enrichment of novel symbionts in the deep terrestrial subsurface.</title>
        <authorList>
            <person name="Probst A.J."/>
            <person name="Ladd B."/>
            <person name="Jarett J.K."/>
            <person name="Geller-Mcgrath D.E."/>
            <person name="Sieber C.M.K."/>
            <person name="Emerson J.B."/>
            <person name="Anantharaman K."/>
            <person name="Thomas B.C."/>
            <person name="Malmstrom R."/>
            <person name="Stieglmeier M."/>
            <person name="Klingl A."/>
            <person name="Woyke T."/>
            <person name="Ryan C.M."/>
            <person name="Banfield J.F."/>
        </authorList>
    </citation>
    <scope>NUCLEOTIDE SEQUENCE [LARGE SCALE GENOMIC DNA]</scope>
</reference>
<keyword evidence="3" id="KW-0597">Phosphoprotein</keyword>
<name>A0A2M6XU82_9BACT</name>
<dbReference type="GO" id="GO:0046872">
    <property type="term" value="F:metal ion binding"/>
    <property type="evidence" value="ECO:0007669"/>
    <property type="project" value="UniProtKB-KW"/>
</dbReference>
<feature type="domain" description="Alpha-D-phosphohexomutase alpha/beta/alpha" evidence="8">
    <location>
        <begin position="150"/>
        <end position="250"/>
    </location>
</feature>
<dbReference type="PANTHER" id="PTHR43771:SF1">
    <property type="entry name" value="PHOSPHOMANNOMUTASE"/>
    <property type="match status" value="1"/>
</dbReference>
<dbReference type="InterPro" id="IPR036900">
    <property type="entry name" value="A-D-PHexomutase_C_sf"/>
</dbReference>
<comment type="similarity">
    <text evidence="2">Belongs to the phosphohexose mutase family.</text>
</comment>
<evidence type="ECO:0000256" key="2">
    <source>
        <dbReference type="ARBA" id="ARBA00010231"/>
    </source>
</evidence>
<evidence type="ECO:0000259" key="8">
    <source>
        <dbReference type="Pfam" id="PF02879"/>
    </source>
</evidence>
<feature type="domain" description="Alpha-D-phosphohexomutase alpha/beta/alpha" evidence="9">
    <location>
        <begin position="255"/>
        <end position="361"/>
    </location>
</feature>
<evidence type="ECO:0000313" key="10">
    <source>
        <dbReference type="EMBL" id="PIU15220.1"/>
    </source>
</evidence>
<dbReference type="InterPro" id="IPR016055">
    <property type="entry name" value="A-D-PHexomutase_a/b/a-I/II/III"/>
</dbReference>
<evidence type="ECO:0000259" key="7">
    <source>
        <dbReference type="Pfam" id="PF02878"/>
    </source>
</evidence>
<dbReference type="PRINTS" id="PR00509">
    <property type="entry name" value="PGMPMM"/>
</dbReference>
<keyword evidence="5" id="KW-0460">Magnesium</keyword>
<dbReference type="PANTHER" id="PTHR43771">
    <property type="entry name" value="PHOSPHOMANNOMUTASE"/>
    <property type="match status" value="1"/>
</dbReference>
<dbReference type="Pfam" id="PF02879">
    <property type="entry name" value="PGM_PMM_II"/>
    <property type="match status" value="1"/>
</dbReference>
<dbReference type="GO" id="GO:0016868">
    <property type="term" value="F:intramolecular phosphotransferase activity"/>
    <property type="evidence" value="ECO:0007669"/>
    <property type="project" value="InterPro"/>
</dbReference>
<proteinExistence type="inferred from homology"/>
<accession>A0A2M6XU82</accession>
<gene>
    <name evidence="10" type="ORF">COT20_02060</name>
</gene>
<organism evidence="10 11">
    <name type="scientific">bacterium (Candidatus Gribaldobacteria) CG08_land_8_20_14_0_20_39_15</name>
    <dbReference type="NCBI Taxonomy" id="2014273"/>
    <lineage>
        <taxon>Bacteria</taxon>
        <taxon>Candidatus Gribaldobacteria</taxon>
    </lineage>
</organism>
<dbReference type="Pfam" id="PF02878">
    <property type="entry name" value="PGM_PMM_I"/>
    <property type="match status" value="1"/>
</dbReference>
<dbReference type="EMBL" id="PEXQ01000049">
    <property type="protein sequence ID" value="PIU15220.1"/>
    <property type="molecule type" value="Genomic_DNA"/>
</dbReference>
<comment type="cofactor">
    <cofactor evidence="1">
        <name>Mg(2+)</name>
        <dbReference type="ChEBI" id="CHEBI:18420"/>
    </cofactor>
</comment>
<protein>
    <recommendedName>
        <fullName evidence="12">Phosphomannomutase</fullName>
    </recommendedName>
</protein>
<dbReference type="InterPro" id="IPR005844">
    <property type="entry name" value="A-D-PHexomutase_a/b/a-I"/>
</dbReference>